<comment type="caution">
    <text evidence="11">The sequence shown here is derived from an EMBL/GenBank/DDBJ whole genome shotgun (WGS) entry which is preliminary data.</text>
</comment>
<dbReference type="Gene3D" id="3.30.470.10">
    <property type="match status" value="1"/>
</dbReference>
<dbReference type="Gene3D" id="3.20.10.10">
    <property type="entry name" value="D-amino Acid Aminotransferase, subunit A, domain 2"/>
    <property type="match status" value="1"/>
</dbReference>
<keyword evidence="6 9" id="KW-0663">Pyridoxal phosphate</keyword>
<dbReference type="InterPro" id="IPR005786">
    <property type="entry name" value="B_amino_transII"/>
</dbReference>
<comment type="similarity">
    <text evidence="2 8">Belongs to the class-IV pyridoxal-phosphate-dependent aminotransferase family.</text>
</comment>
<comment type="catalytic activity">
    <reaction evidence="10">
        <text>L-leucine + 2-oxoglutarate = 4-methyl-2-oxopentanoate + L-glutamate</text>
        <dbReference type="Rhea" id="RHEA:18321"/>
        <dbReference type="ChEBI" id="CHEBI:16810"/>
        <dbReference type="ChEBI" id="CHEBI:17865"/>
        <dbReference type="ChEBI" id="CHEBI:29985"/>
        <dbReference type="ChEBI" id="CHEBI:57427"/>
        <dbReference type="EC" id="2.6.1.42"/>
    </reaction>
</comment>
<dbReference type="InterPro" id="IPR033939">
    <property type="entry name" value="BCAT_family"/>
</dbReference>
<proteinExistence type="inferred from homology"/>
<evidence type="ECO:0000256" key="2">
    <source>
        <dbReference type="ARBA" id="ARBA00009320"/>
    </source>
</evidence>
<dbReference type="EMBL" id="CASHTH010004126">
    <property type="protein sequence ID" value="CAI8053827.1"/>
    <property type="molecule type" value="Genomic_DNA"/>
</dbReference>
<dbReference type="GO" id="GO:0009099">
    <property type="term" value="P:L-valine biosynthetic process"/>
    <property type="evidence" value="ECO:0007669"/>
    <property type="project" value="TreeGrafter"/>
</dbReference>
<dbReference type="InterPro" id="IPR018300">
    <property type="entry name" value="Aminotrans_IV_CS"/>
</dbReference>
<dbReference type="AlphaFoldDB" id="A0AA35TVG6"/>
<evidence type="ECO:0000256" key="4">
    <source>
        <dbReference type="ARBA" id="ARBA00022605"/>
    </source>
</evidence>
<sequence length="457" mass="51418">MAAAVSAVFLRSGRRLEKAFRSSVLLTSLRSVSTFKHEGIEVSLTQDPRPKSPVEDLTFGAEYSDHMLLVNWTKIDGWDTPKIVPYGNLSLSPALSALHYSTECFEGMKAFKGVDGRVRLFRPMENMKRLGRSAVAASLPEFDKEGFLECIKDLVRVDRDWVPQPTETIKHPSLYIRPTFIGTEPFLGVREPHNSLLYCITSPVGPYFKTGTFQPVSLYADPAFIRAWPGGVGESKMGGNYGPTIRIQRIAEAKGYTQVLWLFGENHELTEVGTMNIFVHWINEDGDPEIATPPLSGTILPGVTRLSLLELAATWGSHKVVERTITMDDVRKAVKENRLKEMFGAGTACVVCPVAKIAFLDEHLTIPTMESGAEVAQRCLKELTDIQYGTWNTNGQWSLTEENRTLFCTHFLQGLELLGQQLNYYCVFIIDKCHVFTKETVFCIPHLKRFLYKRLWG</sequence>
<reference evidence="11" key="1">
    <citation type="submission" date="2023-03" db="EMBL/GenBank/DDBJ databases">
        <authorList>
            <person name="Steffen K."/>
            <person name="Cardenas P."/>
        </authorList>
    </citation>
    <scope>NUCLEOTIDE SEQUENCE</scope>
</reference>
<evidence type="ECO:0000256" key="8">
    <source>
        <dbReference type="RuleBase" id="RU004106"/>
    </source>
</evidence>
<keyword evidence="4 10" id="KW-0028">Amino-acid biosynthesis</keyword>
<protein>
    <recommendedName>
        <fullName evidence="10">Branched-chain-amino-acid aminotransferase</fullName>
        <ecNumber evidence="10">2.6.1.42</ecNumber>
    </recommendedName>
</protein>
<dbReference type="NCBIfam" id="NF009897">
    <property type="entry name" value="PRK13357.1"/>
    <property type="match status" value="1"/>
</dbReference>
<gene>
    <name evidence="11" type="ORF">GBAR_LOCUS29407</name>
</gene>
<name>A0AA35TVG6_GEOBA</name>
<organism evidence="11 12">
    <name type="scientific">Geodia barretti</name>
    <name type="common">Barrett's horny sponge</name>
    <dbReference type="NCBI Taxonomy" id="519541"/>
    <lineage>
        <taxon>Eukaryota</taxon>
        <taxon>Metazoa</taxon>
        <taxon>Porifera</taxon>
        <taxon>Demospongiae</taxon>
        <taxon>Heteroscleromorpha</taxon>
        <taxon>Tetractinellida</taxon>
        <taxon>Astrophorina</taxon>
        <taxon>Geodiidae</taxon>
        <taxon>Geodia</taxon>
    </lineage>
</organism>
<evidence type="ECO:0000256" key="5">
    <source>
        <dbReference type="ARBA" id="ARBA00022679"/>
    </source>
</evidence>
<keyword evidence="5 10" id="KW-0808">Transferase</keyword>
<dbReference type="GO" id="GO:0009098">
    <property type="term" value="P:L-leucine biosynthetic process"/>
    <property type="evidence" value="ECO:0007669"/>
    <property type="project" value="TreeGrafter"/>
</dbReference>
<keyword evidence="3 10" id="KW-0032">Aminotransferase</keyword>
<evidence type="ECO:0000256" key="1">
    <source>
        <dbReference type="ARBA" id="ARBA00001933"/>
    </source>
</evidence>
<dbReference type="SUPFAM" id="SSF56752">
    <property type="entry name" value="D-aminoacid aminotransferase-like PLP-dependent enzymes"/>
    <property type="match status" value="1"/>
</dbReference>
<dbReference type="PANTHER" id="PTHR11825">
    <property type="entry name" value="SUBGROUP IIII AMINOTRANSFERASE"/>
    <property type="match status" value="1"/>
</dbReference>
<dbReference type="InterPro" id="IPR036038">
    <property type="entry name" value="Aminotransferase-like"/>
</dbReference>
<dbReference type="Proteomes" id="UP001174909">
    <property type="component" value="Unassembled WGS sequence"/>
</dbReference>
<comment type="catalytic activity">
    <reaction evidence="10">
        <text>L-isoleucine + 2-oxoglutarate = (S)-3-methyl-2-oxopentanoate + L-glutamate</text>
        <dbReference type="Rhea" id="RHEA:24801"/>
        <dbReference type="ChEBI" id="CHEBI:16810"/>
        <dbReference type="ChEBI" id="CHEBI:29985"/>
        <dbReference type="ChEBI" id="CHEBI:35146"/>
        <dbReference type="ChEBI" id="CHEBI:58045"/>
        <dbReference type="EC" id="2.6.1.42"/>
    </reaction>
</comment>
<evidence type="ECO:0000256" key="3">
    <source>
        <dbReference type="ARBA" id="ARBA00022576"/>
    </source>
</evidence>
<dbReference type="Pfam" id="PF01063">
    <property type="entry name" value="Aminotran_4"/>
    <property type="match status" value="1"/>
</dbReference>
<dbReference type="InterPro" id="IPR043131">
    <property type="entry name" value="BCAT-like_N"/>
</dbReference>
<evidence type="ECO:0000313" key="12">
    <source>
        <dbReference type="Proteomes" id="UP001174909"/>
    </source>
</evidence>
<dbReference type="EC" id="2.6.1.42" evidence="10"/>
<dbReference type="FunFam" id="3.20.10.10:FF:000004">
    <property type="entry name" value="Branched-chain-amino-acid aminotransferase"/>
    <property type="match status" value="1"/>
</dbReference>
<dbReference type="InterPro" id="IPR043132">
    <property type="entry name" value="BCAT-like_C"/>
</dbReference>
<keyword evidence="7 10" id="KW-0100">Branched-chain amino acid biosynthesis</keyword>
<dbReference type="GO" id="GO:0004084">
    <property type="term" value="F:branched-chain-amino-acid transaminase activity"/>
    <property type="evidence" value="ECO:0007669"/>
    <property type="project" value="UniProtKB-EC"/>
</dbReference>
<evidence type="ECO:0000313" key="11">
    <source>
        <dbReference type="EMBL" id="CAI8053827.1"/>
    </source>
</evidence>
<keyword evidence="12" id="KW-1185">Reference proteome</keyword>
<dbReference type="NCBIfam" id="TIGR01123">
    <property type="entry name" value="ilvE_II"/>
    <property type="match status" value="1"/>
</dbReference>
<dbReference type="CDD" id="cd01557">
    <property type="entry name" value="BCAT_beta_family"/>
    <property type="match status" value="1"/>
</dbReference>
<dbReference type="PANTHER" id="PTHR11825:SF44">
    <property type="entry name" value="BRANCHED-CHAIN-AMINO-ACID AMINOTRANSFERASE"/>
    <property type="match status" value="1"/>
</dbReference>
<dbReference type="GO" id="GO:0005739">
    <property type="term" value="C:mitochondrion"/>
    <property type="evidence" value="ECO:0007669"/>
    <property type="project" value="TreeGrafter"/>
</dbReference>
<dbReference type="InterPro" id="IPR001544">
    <property type="entry name" value="Aminotrans_IV"/>
</dbReference>
<dbReference type="FunFam" id="3.30.470.10:FF:000002">
    <property type="entry name" value="Branched-chain-amino-acid aminotransferase"/>
    <property type="match status" value="1"/>
</dbReference>
<evidence type="ECO:0000256" key="9">
    <source>
        <dbReference type="RuleBase" id="RU004516"/>
    </source>
</evidence>
<comment type="catalytic activity">
    <reaction evidence="10">
        <text>L-valine + 2-oxoglutarate = 3-methyl-2-oxobutanoate + L-glutamate</text>
        <dbReference type="Rhea" id="RHEA:24813"/>
        <dbReference type="ChEBI" id="CHEBI:11851"/>
        <dbReference type="ChEBI" id="CHEBI:16810"/>
        <dbReference type="ChEBI" id="CHEBI:29985"/>
        <dbReference type="ChEBI" id="CHEBI:57762"/>
        <dbReference type="EC" id="2.6.1.42"/>
    </reaction>
</comment>
<dbReference type="PROSITE" id="PS00770">
    <property type="entry name" value="AA_TRANSFER_CLASS_4"/>
    <property type="match status" value="1"/>
</dbReference>
<accession>A0AA35TVG6</accession>
<evidence type="ECO:0000256" key="7">
    <source>
        <dbReference type="ARBA" id="ARBA00023304"/>
    </source>
</evidence>
<comment type="cofactor">
    <cofactor evidence="1 9">
        <name>pyridoxal 5'-phosphate</name>
        <dbReference type="ChEBI" id="CHEBI:597326"/>
    </cofactor>
</comment>
<evidence type="ECO:0000256" key="10">
    <source>
        <dbReference type="RuleBase" id="RU004517"/>
    </source>
</evidence>
<evidence type="ECO:0000256" key="6">
    <source>
        <dbReference type="ARBA" id="ARBA00022898"/>
    </source>
</evidence>